<dbReference type="GeneID" id="39852425"/>
<protein>
    <submittedName>
        <fullName evidence="2">Uncharacterized protein</fullName>
    </submittedName>
</protein>
<keyword evidence="1" id="KW-1133">Transmembrane helix</keyword>
<reference evidence="2 3" key="1">
    <citation type="journal article" date="2014" name="PLoS Genet.">
        <title>Phylogenetically driven sequencing of extremely halophilic archaea reveals strategies for static and dynamic osmo-response.</title>
        <authorList>
            <person name="Becker E.A."/>
            <person name="Seitzer P.M."/>
            <person name="Tritt A."/>
            <person name="Larsen D."/>
            <person name="Krusor M."/>
            <person name="Yao A.I."/>
            <person name="Wu D."/>
            <person name="Madern D."/>
            <person name="Eisen J.A."/>
            <person name="Darling A.E."/>
            <person name="Facciotti M.T."/>
        </authorList>
    </citation>
    <scope>NUCLEOTIDE SEQUENCE [LARGE SCALE GENOMIC DNA]</scope>
    <source>
        <strain evidence="2 3">JCM 10635</strain>
    </source>
</reference>
<keyword evidence="1" id="KW-0472">Membrane</keyword>
<name>L9WK98_9EURY</name>
<dbReference type="STRING" id="1227500.C494_07865"/>
<dbReference type="eggNOG" id="arCOG10183">
    <property type="taxonomic scope" value="Archaea"/>
</dbReference>
<dbReference type="PATRIC" id="fig|1227500.6.peg.1586"/>
<evidence type="ECO:0000313" key="2">
    <source>
        <dbReference type="EMBL" id="ELY49910.1"/>
    </source>
</evidence>
<evidence type="ECO:0000313" key="3">
    <source>
        <dbReference type="Proteomes" id="UP000011690"/>
    </source>
</evidence>
<evidence type="ECO:0000256" key="1">
    <source>
        <dbReference type="SAM" id="Phobius"/>
    </source>
</evidence>
<dbReference type="EMBL" id="AOHY01000016">
    <property type="protein sequence ID" value="ELY49910.1"/>
    <property type="molecule type" value="Genomic_DNA"/>
</dbReference>
<dbReference type="RefSeq" id="WP_006065736.1">
    <property type="nucleotide sequence ID" value="NZ_AOHY01000016.1"/>
</dbReference>
<accession>L9WK98</accession>
<gene>
    <name evidence="2" type="ORF">C494_07865</name>
</gene>
<dbReference type="Proteomes" id="UP000011690">
    <property type="component" value="Unassembled WGS sequence"/>
</dbReference>
<comment type="caution">
    <text evidence="2">The sequence shown here is derived from an EMBL/GenBank/DDBJ whole genome shotgun (WGS) entry which is preliminary data.</text>
</comment>
<proteinExistence type="predicted"/>
<dbReference type="OrthoDB" id="335562at2157"/>
<dbReference type="AlphaFoldDB" id="L9WK98"/>
<keyword evidence="3" id="KW-1185">Reference proteome</keyword>
<keyword evidence="1" id="KW-0812">Transmembrane</keyword>
<organism evidence="2 3">
    <name type="scientific">Natronorubrum bangense JCM 10635</name>
    <dbReference type="NCBI Taxonomy" id="1227500"/>
    <lineage>
        <taxon>Archaea</taxon>
        <taxon>Methanobacteriati</taxon>
        <taxon>Methanobacteriota</taxon>
        <taxon>Stenosarchaea group</taxon>
        <taxon>Halobacteria</taxon>
        <taxon>Halobacteriales</taxon>
        <taxon>Natrialbaceae</taxon>
        <taxon>Natronorubrum</taxon>
    </lineage>
</organism>
<sequence length="193" mass="21935">MIDDILFQQVALGIAVFAAFYVFYYVFDGALLGPEHSYWNGFRAAVLPSLDGKARELGLFTVNRAVSAEYACTVKAPLEEIETFLHEAGYDRNVLAGLKYRGDRADEDYEVTSWAKRVSGSPLIPDALAFWQTHVWVFDNQDGTFDLYAHYEYSSMNPTIAYQHLRAIGMDRERGVKEIKQDLIGDPFTHYVL</sequence>
<feature type="transmembrane region" description="Helical" evidence="1">
    <location>
        <begin position="6"/>
        <end position="27"/>
    </location>
</feature>